<dbReference type="GO" id="GO:0009229">
    <property type="term" value="P:thiamine diphosphate biosynthetic process"/>
    <property type="evidence" value="ECO:0007669"/>
    <property type="project" value="UniProtKB-UniPathway"/>
</dbReference>
<evidence type="ECO:0000259" key="3">
    <source>
        <dbReference type="Pfam" id="PF08543"/>
    </source>
</evidence>
<dbReference type="UniPathway" id="UPA00060">
    <property type="reaction ID" value="UER00138"/>
</dbReference>
<evidence type="ECO:0000313" key="5">
    <source>
        <dbReference type="Proteomes" id="UP000198620"/>
    </source>
</evidence>
<dbReference type="InterPro" id="IPR013749">
    <property type="entry name" value="PM/HMP-P_kinase-1"/>
</dbReference>
<protein>
    <recommendedName>
        <fullName evidence="2">hydroxymethylpyrimidine kinase</fullName>
        <ecNumber evidence="2">2.7.1.49</ecNumber>
    </recommendedName>
</protein>
<organism evidence="4 5">
    <name type="scientific">Nitrosovibrio tenuis</name>
    <dbReference type="NCBI Taxonomy" id="1233"/>
    <lineage>
        <taxon>Bacteria</taxon>
        <taxon>Pseudomonadati</taxon>
        <taxon>Pseudomonadota</taxon>
        <taxon>Betaproteobacteria</taxon>
        <taxon>Nitrosomonadales</taxon>
        <taxon>Nitrosomonadaceae</taxon>
        <taxon>Nitrosovibrio</taxon>
    </lineage>
</organism>
<dbReference type="Pfam" id="PF08543">
    <property type="entry name" value="Phos_pyr_kin"/>
    <property type="match status" value="1"/>
</dbReference>
<dbReference type="PANTHER" id="PTHR20858">
    <property type="entry name" value="PHOSPHOMETHYLPYRIMIDINE KINASE"/>
    <property type="match status" value="1"/>
</dbReference>
<name>A0A1H7R627_9PROT</name>
<dbReference type="NCBIfam" id="TIGR00097">
    <property type="entry name" value="HMP-P_kinase"/>
    <property type="match status" value="1"/>
</dbReference>
<evidence type="ECO:0000256" key="2">
    <source>
        <dbReference type="ARBA" id="ARBA00012135"/>
    </source>
</evidence>
<dbReference type="SUPFAM" id="SSF53613">
    <property type="entry name" value="Ribokinase-like"/>
    <property type="match status" value="1"/>
</dbReference>
<dbReference type="CDD" id="cd01169">
    <property type="entry name" value="HMPP_kinase"/>
    <property type="match status" value="1"/>
</dbReference>
<dbReference type="OrthoDB" id="9810880at2"/>
<proteinExistence type="predicted"/>
<dbReference type="EC" id="2.7.1.49" evidence="2"/>
<dbReference type="Proteomes" id="UP000198620">
    <property type="component" value="Unassembled WGS sequence"/>
</dbReference>
<dbReference type="GO" id="GO:0005829">
    <property type="term" value="C:cytosol"/>
    <property type="evidence" value="ECO:0007669"/>
    <property type="project" value="TreeGrafter"/>
</dbReference>
<feature type="domain" description="Pyridoxamine kinase/Phosphomethylpyrimidine kinase" evidence="3">
    <location>
        <begin position="15"/>
        <end position="257"/>
    </location>
</feature>
<dbReference type="AlphaFoldDB" id="A0A1H7R627"/>
<dbReference type="InterPro" id="IPR004399">
    <property type="entry name" value="HMP/HMP-P_kinase_dom"/>
</dbReference>
<dbReference type="InterPro" id="IPR029056">
    <property type="entry name" value="Ribokinase-like"/>
</dbReference>
<dbReference type="GO" id="GO:0008972">
    <property type="term" value="F:phosphomethylpyrimidine kinase activity"/>
    <property type="evidence" value="ECO:0007669"/>
    <property type="project" value="InterPro"/>
</dbReference>
<keyword evidence="5" id="KW-1185">Reference proteome</keyword>
<keyword evidence="4" id="KW-0418">Kinase</keyword>
<dbReference type="PANTHER" id="PTHR20858:SF17">
    <property type="entry name" value="HYDROXYMETHYLPYRIMIDINE_PHOSPHOMETHYLPYRIMIDINE KINASE THI20-RELATED"/>
    <property type="match status" value="1"/>
</dbReference>
<dbReference type="GO" id="GO:0008902">
    <property type="term" value="F:hydroxymethylpyrimidine kinase activity"/>
    <property type="evidence" value="ECO:0007669"/>
    <property type="project" value="UniProtKB-EC"/>
</dbReference>
<evidence type="ECO:0000313" key="4">
    <source>
        <dbReference type="EMBL" id="SEL55374.1"/>
    </source>
</evidence>
<dbReference type="GO" id="GO:0009228">
    <property type="term" value="P:thiamine biosynthetic process"/>
    <property type="evidence" value="ECO:0007669"/>
    <property type="project" value="InterPro"/>
</dbReference>
<dbReference type="RefSeq" id="WP_090829454.1">
    <property type="nucleotide sequence ID" value="NZ_FOBH01000015.1"/>
</dbReference>
<comment type="pathway">
    <text evidence="1">Cofactor biosynthesis; thiamine diphosphate biosynthesis.</text>
</comment>
<reference evidence="4 5" key="1">
    <citation type="submission" date="2016-10" db="EMBL/GenBank/DDBJ databases">
        <authorList>
            <person name="de Groot N.N."/>
        </authorList>
    </citation>
    <scope>NUCLEOTIDE SEQUENCE [LARGE SCALE GENOMIC DNA]</scope>
    <source>
        <strain evidence="4 5">Nv1</strain>
    </source>
</reference>
<accession>A0A1H7R627</accession>
<keyword evidence="4" id="KW-0808">Transferase</keyword>
<dbReference type="Gene3D" id="3.40.1190.20">
    <property type="match status" value="1"/>
</dbReference>
<gene>
    <name evidence="4" type="ORF">SAMN05216387_11515</name>
</gene>
<dbReference type="EMBL" id="FOBH01000015">
    <property type="protein sequence ID" value="SEL55374.1"/>
    <property type="molecule type" value="Genomic_DNA"/>
</dbReference>
<evidence type="ECO:0000256" key="1">
    <source>
        <dbReference type="ARBA" id="ARBA00004948"/>
    </source>
</evidence>
<sequence length="279" mass="29835">MSQPPPIVLSFAASDSSGGAGIQADILTLASMGCHPLSVITAITIQDTAGVDNVLALDPEWVTDQARAVLEDMPVHVFKMGMLGSVEIITAIAEVISDYPNIPLVLDPVLASGRGDELASDDMLIAMRELLLPQVTIITPNSLEARRLAQDDDDENDMPGLSQCADRLLQMGCEYVLITGTHENTSQVVNNLYGTGGVVRTDSWRRLEGSYHGSGCTLASAIAAALANGLPMAEGVYEAQEYTWQSLKAGFRPGMGQFLPDRLFWARDEPDTTDVNKAG</sequence>
<dbReference type="STRING" id="1233.SAMN05216387_11515"/>